<keyword evidence="6" id="KW-1185">Reference proteome</keyword>
<evidence type="ECO:0000256" key="3">
    <source>
        <dbReference type="PROSITE-ProRule" id="PRU00023"/>
    </source>
</evidence>
<dbReference type="Pfam" id="PF00023">
    <property type="entry name" value="Ank"/>
    <property type="match status" value="1"/>
</dbReference>
<feature type="chain" id="PRO_5002429345" evidence="4">
    <location>
        <begin position="24"/>
        <end position="198"/>
    </location>
</feature>
<comment type="caution">
    <text evidence="5">The sequence shown here is derived from an EMBL/GenBank/DDBJ whole genome shotgun (WGS) entry which is preliminary data.</text>
</comment>
<dbReference type="PROSITE" id="PS50088">
    <property type="entry name" value="ANK_REPEAT"/>
    <property type="match status" value="3"/>
</dbReference>
<dbReference type="InterPro" id="IPR036770">
    <property type="entry name" value="Ankyrin_rpt-contain_sf"/>
</dbReference>
<name>A0A0E9MRG8_9SPHN</name>
<keyword evidence="4" id="KW-0732">Signal</keyword>
<dbReference type="Pfam" id="PF12796">
    <property type="entry name" value="Ank_2"/>
    <property type="match status" value="1"/>
</dbReference>
<dbReference type="InterPro" id="IPR002110">
    <property type="entry name" value="Ankyrin_rpt"/>
</dbReference>
<gene>
    <name evidence="5" type="ORF">SCH01S_42_01160</name>
</gene>
<accession>A0A0E9MRG8</accession>
<dbReference type="AlphaFoldDB" id="A0A0E9MRG8"/>
<feature type="repeat" description="ANK" evidence="3">
    <location>
        <begin position="128"/>
        <end position="160"/>
    </location>
</feature>
<protein>
    <submittedName>
        <fullName evidence="5">Uncharacterized protein</fullName>
    </submittedName>
</protein>
<keyword evidence="1" id="KW-0677">Repeat</keyword>
<sequence>MQVKLRSAFLSLLLVAIAAPAAAQFSDSYNFLKAVKDRDGAKATELLGKGGPNLIDTPDFSTNERAIHLVAKDADLSWLAFLIQKGARLDVKDNQGNTPLMDAVRSGFMDGVRVLIAKGAQVNASNSLGETPLIIAVQKRDVPMTRLLLTEGADPAKKDTSSGMSARDYAVRDGRSDAILRLMDEIKPAPKRGISGPK</sequence>
<evidence type="ECO:0000313" key="6">
    <source>
        <dbReference type="Proteomes" id="UP000033202"/>
    </source>
</evidence>
<evidence type="ECO:0000313" key="5">
    <source>
        <dbReference type="EMBL" id="GAO40073.1"/>
    </source>
</evidence>
<dbReference type="SUPFAM" id="SSF48403">
    <property type="entry name" value="Ankyrin repeat"/>
    <property type="match status" value="1"/>
</dbReference>
<reference evidence="5 6" key="1">
    <citation type="submission" date="2015-04" db="EMBL/GenBank/DDBJ databases">
        <title>Whole genome shotgun sequence of Sphingomonas changbaiensis NBRC 104936.</title>
        <authorList>
            <person name="Katano-Makiyama Y."/>
            <person name="Hosoyama A."/>
            <person name="Hashimoto M."/>
            <person name="Noguchi M."/>
            <person name="Tsuchikane K."/>
            <person name="Ohji S."/>
            <person name="Yamazoe A."/>
            <person name="Ichikawa N."/>
            <person name="Kimura A."/>
            <person name="Fujita N."/>
        </authorList>
    </citation>
    <scope>NUCLEOTIDE SEQUENCE [LARGE SCALE GENOMIC DNA]</scope>
    <source>
        <strain evidence="5 6">NBRC 104936</strain>
    </source>
</reference>
<evidence type="ECO:0000256" key="4">
    <source>
        <dbReference type="SAM" id="SignalP"/>
    </source>
</evidence>
<feature type="repeat" description="ANK" evidence="3">
    <location>
        <begin position="62"/>
        <end position="94"/>
    </location>
</feature>
<dbReference type="EMBL" id="BBWU01000042">
    <property type="protein sequence ID" value="GAO40073.1"/>
    <property type="molecule type" value="Genomic_DNA"/>
</dbReference>
<dbReference type="Gene3D" id="1.25.40.20">
    <property type="entry name" value="Ankyrin repeat-containing domain"/>
    <property type="match status" value="1"/>
</dbReference>
<dbReference type="PROSITE" id="PS50297">
    <property type="entry name" value="ANK_REP_REGION"/>
    <property type="match status" value="2"/>
</dbReference>
<feature type="signal peptide" evidence="4">
    <location>
        <begin position="1"/>
        <end position="23"/>
    </location>
</feature>
<dbReference type="PANTHER" id="PTHR24171">
    <property type="entry name" value="ANKYRIN REPEAT DOMAIN-CONTAINING PROTEIN 39-RELATED"/>
    <property type="match status" value="1"/>
</dbReference>
<dbReference type="OrthoDB" id="7390289at2"/>
<proteinExistence type="predicted"/>
<dbReference type="Proteomes" id="UP000033202">
    <property type="component" value="Unassembled WGS sequence"/>
</dbReference>
<keyword evidence="2 3" id="KW-0040">ANK repeat</keyword>
<dbReference type="STRING" id="1219043.SCH01S_42_01160"/>
<dbReference type="SMART" id="SM00248">
    <property type="entry name" value="ANK"/>
    <property type="match status" value="4"/>
</dbReference>
<feature type="repeat" description="ANK" evidence="3">
    <location>
        <begin position="95"/>
        <end position="127"/>
    </location>
</feature>
<evidence type="ECO:0000256" key="1">
    <source>
        <dbReference type="ARBA" id="ARBA00022737"/>
    </source>
</evidence>
<evidence type="ECO:0000256" key="2">
    <source>
        <dbReference type="ARBA" id="ARBA00023043"/>
    </source>
</evidence>
<organism evidence="5 6">
    <name type="scientific">Sphingomonas changbaiensis NBRC 104936</name>
    <dbReference type="NCBI Taxonomy" id="1219043"/>
    <lineage>
        <taxon>Bacteria</taxon>
        <taxon>Pseudomonadati</taxon>
        <taxon>Pseudomonadota</taxon>
        <taxon>Alphaproteobacteria</taxon>
        <taxon>Sphingomonadales</taxon>
        <taxon>Sphingomonadaceae</taxon>
        <taxon>Sphingomonas</taxon>
    </lineage>
</organism>